<dbReference type="InterPro" id="IPR017938">
    <property type="entry name" value="Riboflavin_synthase-like_b-brl"/>
</dbReference>
<keyword evidence="4" id="KW-0472">Membrane</keyword>
<keyword evidence="3" id="KW-0249">Electron transport</keyword>
<dbReference type="SUPFAM" id="SSF63380">
    <property type="entry name" value="Riboflavin synthase domain-like"/>
    <property type="match status" value="1"/>
</dbReference>
<dbReference type="PROSITE" id="PS50902">
    <property type="entry name" value="FLAVODOXIN_LIKE"/>
    <property type="match status" value="1"/>
</dbReference>
<dbReference type="InterPro" id="IPR029039">
    <property type="entry name" value="Flavoprotein-like_sf"/>
</dbReference>
<dbReference type="Pfam" id="PF00175">
    <property type="entry name" value="NAD_binding_1"/>
    <property type="match status" value="1"/>
</dbReference>
<evidence type="ECO:0000313" key="8">
    <source>
        <dbReference type="Proteomes" id="UP000294832"/>
    </source>
</evidence>
<feature type="transmembrane region" description="Helical" evidence="4">
    <location>
        <begin position="328"/>
        <end position="349"/>
    </location>
</feature>
<keyword evidence="3" id="KW-0813">Transport</keyword>
<feature type="transmembrane region" description="Helical" evidence="4">
    <location>
        <begin position="136"/>
        <end position="160"/>
    </location>
</feature>
<gene>
    <name evidence="7" type="ORF">EDC91_11615</name>
</gene>
<dbReference type="InterPro" id="IPR008254">
    <property type="entry name" value="Flavodoxin/NO_synth"/>
</dbReference>
<comment type="caution">
    <text evidence="7">The sequence shown here is derived from an EMBL/GenBank/DDBJ whole genome shotgun (WGS) entry which is preliminary data.</text>
</comment>
<feature type="domain" description="FAD-binding FR-type" evidence="6">
    <location>
        <begin position="515"/>
        <end position="677"/>
    </location>
</feature>
<reference evidence="7 8" key="1">
    <citation type="submission" date="2019-03" db="EMBL/GenBank/DDBJ databases">
        <title>Freshwater and sediment microbial communities from various areas in North America, analyzing microbe dynamics in response to fracking.</title>
        <authorList>
            <person name="Lamendella R."/>
        </authorList>
    </citation>
    <scope>NUCLEOTIDE SEQUENCE [LARGE SCALE GENOMIC DNA]</scope>
    <source>
        <strain evidence="7 8">74A</strain>
    </source>
</reference>
<dbReference type="Proteomes" id="UP000294832">
    <property type="component" value="Unassembled WGS sequence"/>
</dbReference>
<dbReference type="Pfam" id="PF03929">
    <property type="entry name" value="PepSY_TM"/>
    <property type="match status" value="1"/>
</dbReference>
<dbReference type="InterPro" id="IPR039261">
    <property type="entry name" value="FNR_nucleotide-bd"/>
</dbReference>
<evidence type="ECO:0000256" key="1">
    <source>
        <dbReference type="ARBA" id="ARBA00022630"/>
    </source>
</evidence>
<dbReference type="SUPFAM" id="SSF52343">
    <property type="entry name" value="Ferredoxin reductase-like, C-terminal NADP-linked domain"/>
    <property type="match status" value="1"/>
</dbReference>
<accession>A0A4R2FJY6</accession>
<dbReference type="InterPro" id="IPR017927">
    <property type="entry name" value="FAD-bd_FR_type"/>
</dbReference>
<proteinExistence type="predicted"/>
<dbReference type="Pfam" id="PF00258">
    <property type="entry name" value="Flavodoxin_1"/>
    <property type="match status" value="1"/>
</dbReference>
<feature type="transmembrane region" description="Helical" evidence="4">
    <location>
        <begin position="181"/>
        <end position="210"/>
    </location>
</feature>
<evidence type="ECO:0000259" key="6">
    <source>
        <dbReference type="PROSITE" id="PS51384"/>
    </source>
</evidence>
<dbReference type="PANTHER" id="PTHR34219:SF3">
    <property type="entry name" value="BLL7967 PROTEIN"/>
    <property type="match status" value="1"/>
</dbReference>
<dbReference type="InterPro" id="IPR001094">
    <property type="entry name" value="Flavdoxin-like"/>
</dbReference>
<dbReference type="PRINTS" id="PR00371">
    <property type="entry name" value="FPNCR"/>
</dbReference>
<keyword evidence="2" id="KW-0288">FMN</keyword>
<keyword evidence="4" id="KW-1133">Transmembrane helix</keyword>
<keyword evidence="8" id="KW-1185">Reference proteome</keyword>
<keyword evidence="1" id="KW-0285">Flavoprotein</keyword>
<dbReference type="SUPFAM" id="SSF52218">
    <property type="entry name" value="Flavoproteins"/>
    <property type="match status" value="1"/>
</dbReference>
<evidence type="ECO:0000256" key="2">
    <source>
        <dbReference type="ARBA" id="ARBA00022643"/>
    </source>
</evidence>
<name>A0A4R2FJY6_9GAMM</name>
<dbReference type="PROSITE" id="PS51384">
    <property type="entry name" value="FAD_FR"/>
    <property type="match status" value="1"/>
</dbReference>
<dbReference type="InterPro" id="IPR005625">
    <property type="entry name" value="PepSY-ass_TM"/>
</dbReference>
<keyword evidence="4" id="KW-0812">Transmembrane</keyword>
<organism evidence="7 8">
    <name type="scientific">Shewanella fodinae</name>
    <dbReference type="NCBI Taxonomy" id="552357"/>
    <lineage>
        <taxon>Bacteria</taxon>
        <taxon>Pseudomonadati</taxon>
        <taxon>Pseudomonadota</taxon>
        <taxon>Gammaproteobacteria</taxon>
        <taxon>Alteromonadales</taxon>
        <taxon>Shewanellaceae</taxon>
        <taxon>Shewanella</taxon>
    </lineage>
</organism>
<dbReference type="EMBL" id="SLWF01000016">
    <property type="protein sequence ID" value="TCN83036.1"/>
    <property type="molecule type" value="Genomic_DNA"/>
</dbReference>
<dbReference type="InterPro" id="IPR001433">
    <property type="entry name" value="OxRdtase_FAD/NAD-bd"/>
</dbReference>
<dbReference type="OrthoDB" id="9816402at2"/>
<dbReference type="PRINTS" id="PR00369">
    <property type="entry name" value="FLAVODOXIN"/>
</dbReference>
<protein>
    <submittedName>
        <fullName evidence="7">Sulfite reductase (NADPH) flavoprotein alpha-component</fullName>
    </submittedName>
</protein>
<feature type="domain" description="Flavodoxin-like" evidence="5">
    <location>
        <begin position="365"/>
        <end position="502"/>
    </location>
</feature>
<dbReference type="RefSeq" id="WP_133039249.1">
    <property type="nucleotide sequence ID" value="NZ_SLWF01000016.1"/>
</dbReference>
<dbReference type="PANTHER" id="PTHR34219">
    <property type="entry name" value="IRON-REGULATED INNER MEMBRANE PROTEIN-RELATED"/>
    <property type="match status" value="1"/>
</dbReference>
<dbReference type="GO" id="GO:0016491">
    <property type="term" value="F:oxidoreductase activity"/>
    <property type="evidence" value="ECO:0007669"/>
    <property type="project" value="InterPro"/>
</dbReference>
<dbReference type="AlphaFoldDB" id="A0A4R2FJY6"/>
<dbReference type="GO" id="GO:0010181">
    <property type="term" value="F:FMN binding"/>
    <property type="evidence" value="ECO:0007669"/>
    <property type="project" value="InterPro"/>
</dbReference>
<evidence type="ECO:0000313" key="7">
    <source>
        <dbReference type="EMBL" id="TCN83036.1"/>
    </source>
</evidence>
<dbReference type="InterPro" id="IPR001709">
    <property type="entry name" value="Flavoprot_Pyr_Nucl_cyt_Rdtase"/>
</dbReference>
<evidence type="ECO:0000256" key="3">
    <source>
        <dbReference type="ARBA" id="ARBA00022982"/>
    </source>
</evidence>
<evidence type="ECO:0000256" key="4">
    <source>
        <dbReference type="SAM" id="Phobius"/>
    </source>
</evidence>
<dbReference type="Gene3D" id="3.40.50.360">
    <property type="match status" value="1"/>
</dbReference>
<dbReference type="Gene3D" id="3.40.50.80">
    <property type="entry name" value="Nucleotide-binding domain of ferredoxin-NADP reductase (FNR) module"/>
    <property type="match status" value="1"/>
</dbReference>
<sequence>MSGSWRQRISFRIHQWLGLVSALVLLVVGATGGLLALEDDITAILPGPEVAAGQLLPMPALAPKLQLPGKTLQRIYLEPQAQRPGRALYQDRQSKQREWRIFNPYTGEILGARPAISEFFADVMALHRWLLLPNSIGSVITGTAALMAIILLIAGFIRRAPDRLSSIKDWLWWKRGSKGRLALWQFHALLGTWLFIPIFIMAVTGPWFAFDWYRSGLKQMLGSPEPPTIKADANISADADAVWRSFLTVKPDGRYARWYLPRQANGDVRVRYLDADAPHANAYSTVTFDAAGHLLQQQRYADLRGGDYLLANMYAFHTGSYFGLPGRVIWSLSGLAFASFAITGIWLFFNRRARPKEQASGTASTLIAYASQSGTAAAYGQRLKAWLEQQGQGVHLRAMANMQPQEFAAYRQVLLLAATYGEGQAPDSALLFQQQLAAAAVKLNHVNVAVLAFGDRQYQQFCAFGHWLARRFSELGAGTLLPLQEVDRGAEQALQHWSDALAQTLKLEHASLAADSWQSATLLQNRCLNPGSDRPVHQVQLALQGNWQAGDILEVLPVWSESQSRDYLQQQGLDGDVMVSTHAGVMPLWQAQAQYLEAPVVTVTKRELTPQAYVNAATPLGARSYSIASIENPLQLMVRHVRNADGIDGRASGALATAPVGSEWQVRLKPHSNFHLPLADVPLILLGAGTGLAPYLGFLAQRRKQGFKTPVWLLFSERYAEQDNYYGAELQAFRAEGLLTHLDFAWSRPNGRYIQQCLLAEEDRLQRYLAAGAHLYVCGAIAGVGAGVQQTLVQLLGEPQLLRLQQQGRYHRDLY</sequence>
<evidence type="ECO:0000259" key="5">
    <source>
        <dbReference type="PROSITE" id="PS50902"/>
    </source>
</evidence>